<dbReference type="EMBL" id="JAFBEE010000018">
    <property type="protein sequence ID" value="MBM7615849.1"/>
    <property type="molecule type" value="Genomic_DNA"/>
</dbReference>
<name>A0ABS2NTE0_9FIRM</name>
<sequence>QTLEELELQLADYVNWFNKFRIHSTLGYLSPKQFKEHNLIKSV</sequence>
<feature type="non-terminal residue" evidence="2">
    <location>
        <position position="1"/>
    </location>
</feature>
<protein>
    <submittedName>
        <fullName evidence="2">Transposase InsO family protein</fullName>
    </submittedName>
</protein>
<dbReference type="Proteomes" id="UP001314796">
    <property type="component" value="Unassembled WGS sequence"/>
</dbReference>
<evidence type="ECO:0000313" key="3">
    <source>
        <dbReference type="Proteomes" id="UP001314796"/>
    </source>
</evidence>
<comment type="caution">
    <text evidence="2">The sequence shown here is derived from an EMBL/GenBank/DDBJ whole genome shotgun (WGS) entry which is preliminary data.</text>
</comment>
<keyword evidence="3" id="KW-1185">Reference proteome</keyword>
<gene>
    <name evidence="2" type="ORF">JOC73_002423</name>
</gene>
<dbReference type="InterPro" id="IPR001584">
    <property type="entry name" value="Integrase_cat-core"/>
</dbReference>
<evidence type="ECO:0000313" key="2">
    <source>
        <dbReference type="EMBL" id="MBM7615849.1"/>
    </source>
</evidence>
<reference evidence="2 3" key="1">
    <citation type="submission" date="2021-01" db="EMBL/GenBank/DDBJ databases">
        <title>Genomic Encyclopedia of Type Strains, Phase IV (KMG-IV): sequencing the most valuable type-strain genomes for metagenomic binning, comparative biology and taxonomic classification.</title>
        <authorList>
            <person name="Goeker M."/>
        </authorList>
    </citation>
    <scope>NUCLEOTIDE SEQUENCE [LARGE SCALE GENOMIC DNA]</scope>
    <source>
        <strain evidence="2 3">DSM 25890</strain>
    </source>
</reference>
<proteinExistence type="predicted"/>
<organism evidence="2 3">
    <name type="scientific">Alkaliphilus hydrothermalis</name>
    <dbReference type="NCBI Taxonomy" id="1482730"/>
    <lineage>
        <taxon>Bacteria</taxon>
        <taxon>Bacillati</taxon>
        <taxon>Bacillota</taxon>
        <taxon>Clostridia</taxon>
        <taxon>Peptostreptococcales</taxon>
        <taxon>Natronincolaceae</taxon>
        <taxon>Alkaliphilus</taxon>
    </lineage>
</organism>
<dbReference type="RefSeq" id="WP_204403511.1">
    <property type="nucleotide sequence ID" value="NZ_JAFBEE010000018.1"/>
</dbReference>
<accession>A0ABS2NTE0</accession>
<feature type="domain" description="Integrase catalytic" evidence="1">
    <location>
        <begin position="1"/>
        <end position="39"/>
    </location>
</feature>
<evidence type="ECO:0000259" key="1">
    <source>
        <dbReference type="Pfam" id="PF13333"/>
    </source>
</evidence>
<dbReference type="Pfam" id="PF13333">
    <property type="entry name" value="rve_2"/>
    <property type="match status" value="1"/>
</dbReference>